<feature type="region of interest" description="Disordered" evidence="1">
    <location>
        <begin position="295"/>
        <end position="314"/>
    </location>
</feature>
<feature type="region of interest" description="Disordered" evidence="1">
    <location>
        <begin position="23"/>
        <end position="64"/>
    </location>
</feature>
<accession>A0A7J7GFL1</accession>
<gene>
    <name evidence="2" type="ORF">HYC85_023821</name>
</gene>
<reference evidence="2 3" key="2">
    <citation type="submission" date="2020-07" db="EMBL/GenBank/DDBJ databases">
        <title>Genome assembly of wild tea tree DASZ reveals pedigree and selection history of tea varieties.</title>
        <authorList>
            <person name="Zhang W."/>
        </authorList>
    </citation>
    <scope>NUCLEOTIDE SEQUENCE [LARGE SCALE GENOMIC DNA]</scope>
    <source>
        <strain evidence="3">cv. G240</strain>
        <tissue evidence="2">Leaf</tissue>
    </source>
</reference>
<dbReference type="PANTHER" id="PTHR33356">
    <property type="entry name" value="TIP41-LIKE PROTEIN"/>
    <property type="match status" value="1"/>
</dbReference>
<reference evidence="3" key="1">
    <citation type="journal article" date="2020" name="Nat. Commun.">
        <title>Genome assembly of wild tea tree DASZ reveals pedigree and selection history of tea varieties.</title>
        <authorList>
            <person name="Zhang W."/>
            <person name="Zhang Y."/>
            <person name="Qiu H."/>
            <person name="Guo Y."/>
            <person name="Wan H."/>
            <person name="Zhang X."/>
            <person name="Scossa F."/>
            <person name="Alseekh S."/>
            <person name="Zhang Q."/>
            <person name="Wang P."/>
            <person name="Xu L."/>
            <person name="Schmidt M.H."/>
            <person name="Jia X."/>
            <person name="Li D."/>
            <person name="Zhu A."/>
            <person name="Guo F."/>
            <person name="Chen W."/>
            <person name="Ni D."/>
            <person name="Usadel B."/>
            <person name="Fernie A.R."/>
            <person name="Wen W."/>
        </authorList>
    </citation>
    <scope>NUCLEOTIDE SEQUENCE [LARGE SCALE GENOMIC DNA]</scope>
    <source>
        <strain evidence="3">cv. G240</strain>
    </source>
</reference>
<evidence type="ECO:0000313" key="3">
    <source>
        <dbReference type="Proteomes" id="UP000593564"/>
    </source>
</evidence>
<dbReference type="PANTHER" id="PTHR33356:SF16">
    <property type="entry name" value="G PATCH DOMAIN PROTEIN"/>
    <property type="match status" value="1"/>
</dbReference>
<sequence>MAVEFHGRQRLLLSKLLNDDDILSEDRRTTQTGSPFGSSSSGLSSPFGSDLCSTETWSSDDDNNSDFIAELTRQMADYMLEEDDERLGSKDQHGERLHSTPKLNKPTSIPAFCDDQTRPVHLYKLENQPSIASWGRRVKRTELTHQLEQKQQVHHQKPHQMQSRGRRTDAEGGGGGFGSPAATAAPPLQQRRRQVGSGSGMRAVFLGGPGSRSGSSGTGVFLPRGTGNPLDVTVSKKKSGCSTVLIPARVMLALQLHFKEMKTQRRGLQSNPCVGFNSPPVQHDVERLERSDLHSEQKGVANHQEIGLPHEWTY</sequence>
<proteinExistence type="predicted"/>
<evidence type="ECO:0000313" key="2">
    <source>
        <dbReference type="EMBL" id="KAF5939562.1"/>
    </source>
</evidence>
<protein>
    <submittedName>
        <fullName evidence="2">Uncharacterized protein</fullName>
    </submittedName>
</protein>
<feature type="compositionally biased region" description="Basic and acidic residues" evidence="1">
    <location>
        <begin position="86"/>
        <end position="98"/>
    </location>
</feature>
<dbReference type="AlphaFoldDB" id="A0A7J7GFL1"/>
<feature type="region of interest" description="Disordered" evidence="1">
    <location>
        <begin position="83"/>
        <end position="110"/>
    </location>
</feature>
<feature type="compositionally biased region" description="Low complexity" evidence="1">
    <location>
        <begin position="33"/>
        <end position="49"/>
    </location>
</feature>
<comment type="caution">
    <text evidence="2">The sequence shown here is derived from an EMBL/GenBank/DDBJ whole genome shotgun (WGS) entry which is preliminary data.</text>
</comment>
<name>A0A7J7GFL1_CAMSI</name>
<keyword evidence="3" id="KW-1185">Reference proteome</keyword>
<feature type="region of interest" description="Disordered" evidence="1">
    <location>
        <begin position="146"/>
        <end position="222"/>
    </location>
</feature>
<dbReference type="EMBL" id="JACBKZ010000011">
    <property type="protein sequence ID" value="KAF5939562.1"/>
    <property type="molecule type" value="Genomic_DNA"/>
</dbReference>
<evidence type="ECO:0000256" key="1">
    <source>
        <dbReference type="SAM" id="MobiDB-lite"/>
    </source>
</evidence>
<organism evidence="2 3">
    <name type="scientific">Camellia sinensis</name>
    <name type="common">Tea plant</name>
    <name type="synonym">Thea sinensis</name>
    <dbReference type="NCBI Taxonomy" id="4442"/>
    <lineage>
        <taxon>Eukaryota</taxon>
        <taxon>Viridiplantae</taxon>
        <taxon>Streptophyta</taxon>
        <taxon>Embryophyta</taxon>
        <taxon>Tracheophyta</taxon>
        <taxon>Spermatophyta</taxon>
        <taxon>Magnoliopsida</taxon>
        <taxon>eudicotyledons</taxon>
        <taxon>Gunneridae</taxon>
        <taxon>Pentapetalae</taxon>
        <taxon>asterids</taxon>
        <taxon>Ericales</taxon>
        <taxon>Theaceae</taxon>
        <taxon>Camellia</taxon>
    </lineage>
</organism>
<dbReference type="Proteomes" id="UP000593564">
    <property type="component" value="Unassembled WGS sequence"/>
</dbReference>